<proteinExistence type="predicted"/>
<evidence type="ECO:0000313" key="1">
    <source>
        <dbReference type="EMBL" id="SVB31767.1"/>
    </source>
</evidence>
<organism evidence="1">
    <name type="scientific">marine metagenome</name>
    <dbReference type="NCBI Taxonomy" id="408172"/>
    <lineage>
        <taxon>unclassified sequences</taxon>
        <taxon>metagenomes</taxon>
        <taxon>ecological metagenomes</taxon>
    </lineage>
</organism>
<reference evidence="1" key="1">
    <citation type="submission" date="2018-05" db="EMBL/GenBank/DDBJ databases">
        <authorList>
            <person name="Lanie J.A."/>
            <person name="Ng W.-L."/>
            <person name="Kazmierczak K.M."/>
            <person name="Andrzejewski T.M."/>
            <person name="Davidsen T.M."/>
            <person name="Wayne K.J."/>
            <person name="Tettelin H."/>
            <person name="Glass J.I."/>
            <person name="Rusch D."/>
            <person name="Podicherti R."/>
            <person name="Tsui H.-C.T."/>
            <person name="Winkler M.E."/>
        </authorList>
    </citation>
    <scope>NUCLEOTIDE SEQUENCE</scope>
</reference>
<sequence length="158" mass="16398">MADYKSTEYTNATAGTGVKNAPSTWSGVTYRHANYTVASGITLGASDMVSIMTIPSGVRILPQSFVIISDLESSATVDVGYAAHTTQSTGAAVAVDDDAFCTVIAADSARTVSHFHESTTHDSGYVTTGEMVLTLSLGAGTAVAGDTFDFHIMYADPN</sequence>
<name>A0A382D2F5_9ZZZZ</name>
<protein>
    <submittedName>
        <fullName evidence="1">Uncharacterized protein</fullName>
    </submittedName>
</protein>
<accession>A0A382D2F5</accession>
<dbReference type="EMBL" id="UINC01036978">
    <property type="protein sequence ID" value="SVB31767.1"/>
    <property type="molecule type" value="Genomic_DNA"/>
</dbReference>
<dbReference type="AlphaFoldDB" id="A0A382D2F5"/>
<gene>
    <name evidence="1" type="ORF">METZ01_LOCUS184621</name>
</gene>